<feature type="non-terminal residue" evidence="1">
    <location>
        <position position="1"/>
    </location>
</feature>
<gene>
    <name evidence="1" type="ORF">PHMEG_00031885</name>
</gene>
<dbReference type="Proteomes" id="UP000198211">
    <property type="component" value="Unassembled WGS sequence"/>
</dbReference>
<sequence>IQGFTTPEIATFRNMGYVVTKRMFIAEQCKNALHEAKPQVFQPIFGVVYTRTMNTDQLQVNLVDLKMACVLMMKCLS</sequence>
<protein>
    <submittedName>
        <fullName evidence="1">Uncharacterized protein</fullName>
    </submittedName>
</protein>
<keyword evidence="2" id="KW-1185">Reference proteome</keyword>
<accession>A0A225UXL8</accession>
<evidence type="ECO:0000313" key="2">
    <source>
        <dbReference type="Proteomes" id="UP000198211"/>
    </source>
</evidence>
<reference evidence="2" key="1">
    <citation type="submission" date="2017-03" db="EMBL/GenBank/DDBJ databases">
        <title>Phytopthora megakarya and P. palmivora, two closely related causual agents of cacao black pod achieved similar genome size and gene model numbers by different mechanisms.</title>
        <authorList>
            <person name="Ali S."/>
            <person name="Shao J."/>
            <person name="Larry D.J."/>
            <person name="Kronmiller B."/>
            <person name="Shen D."/>
            <person name="Strem M.D."/>
            <person name="Melnick R.L."/>
            <person name="Guiltinan M.J."/>
            <person name="Tyler B.M."/>
            <person name="Meinhardt L.W."/>
            <person name="Bailey B.A."/>
        </authorList>
    </citation>
    <scope>NUCLEOTIDE SEQUENCE [LARGE SCALE GENOMIC DNA]</scope>
    <source>
        <strain evidence="2">zdho120</strain>
    </source>
</reference>
<dbReference type="AlphaFoldDB" id="A0A225UXL8"/>
<organism evidence="1 2">
    <name type="scientific">Phytophthora megakarya</name>
    <dbReference type="NCBI Taxonomy" id="4795"/>
    <lineage>
        <taxon>Eukaryota</taxon>
        <taxon>Sar</taxon>
        <taxon>Stramenopiles</taxon>
        <taxon>Oomycota</taxon>
        <taxon>Peronosporomycetes</taxon>
        <taxon>Peronosporales</taxon>
        <taxon>Peronosporaceae</taxon>
        <taxon>Phytophthora</taxon>
    </lineage>
</organism>
<comment type="caution">
    <text evidence="1">The sequence shown here is derived from an EMBL/GenBank/DDBJ whole genome shotgun (WGS) entry which is preliminary data.</text>
</comment>
<evidence type="ECO:0000313" key="1">
    <source>
        <dbReference type="EMBL" id="OWY97558.1"/>
    </source>
</evidence>
<dbReference type="EMBL" id="NBNE01010316">
    <property type="protein sequence ID" value="OWY97558.1"/>
    <property type="molecule type" value="Genomic_DNA"/>
</dbReference>
<proteinExistence type="predicted"/>
<name>A0A225UXL8_9STRA</name>